<evidence type="ECO:0000313" key="2">
    <source>
        <dbReference type="Proteomes" id="UP000515369"/>
    </source>
</evidence>
<name>A0A7G5GRD0_9BACT</name>
<accession>A0A7G5GRD0</accession>
<protein>
    <submittedName>
        <fullName evidence="1">Uncharacterized protein</fullName>
    </submittedName>
</protein>
<dbReference type="AlphaFoldDB" id="A0A7G5GRD0"/>
<dbReference type="Proteomes" id="UP000515369">
    <property type="component" value="Chromosome"/>
</dbReference>
<gene>
    <name evidence="1" type="ORF">H3H32_26185</name>
</gene>
<proteinExistence type="predicted"/>
<reference evidence="1 2" key="1">
    <citation type="submission" date="2020-07" db="EMBL/GenBank/DDBJ databases">
        <title>Spirosoma foliorum sp. nov., isolated from the leaves on the Nejang mountain Korea, Republic of.</title>
        <authorList>
            <person name="Ho H."/>
            <person name="Lee Y.-J."/>
            <person name="Nurcahyanto D.-A."/>
            <person name="Kim S.-G."/>
        </authorList>
    </citation>
    <scope>NUCLEOTIDE SEQUENCE [LARGE SCALE GENOMIC DNA]</scope>
    <source>
        <strain evidence="1 2">PL0136</strain>
    </source>
</reference>
<keyword evidence="2" id="KW-1185">Reference proteome</keyword>
<evidence type="ECO:0000313" key="1">
    <source>
        <dbReference type="EMBL" id="QMW01422.1"/>
    </source>
</evidence>
<dbReference type="RefSeq" id="WP_182458704.1">
    <property type="nucleotide sequence ID" value="NZ_CP059732.1"/>
</dbReference>
<sequence>MTPYESALTKKLTQAIELNSRLTGWVKGDDNDFPPEAPVLQTVIQRIETTNRQLDEQWHRYWELCEQRRQLAYESEGAIKPLNEQLWTDIGYQFKGGTVANDLLKVLYLKIHRLPLPRFPANRRKPVHYKDLRVHEDSYALLGQYFSWLIDLLQIVDFMPLTSAYCLAAFREQARQFNMMTQEVTQEAEKLRNMQLTQSHLYKQLNQVMTAARGRLLVYKRETKQEVK</sequence>
<dbReference type="KEGG" id="sfol:H3H32_26185"/>
<dbReference type="EMBL" id="CP059732">
    <property type="protein sequence ID" value="QMW01422.1"/>
    <property type="molecule type" value="Genomic_DNA"/>
</dbReference>
<organism evidence="1 2">
    <name type="scientific">Spirosoma foliorum</name>
    <dbReference type="NCBI Taxonomy" id="2710596"/>
    <lineage>
        <taxon>Bacteria</taxon>
        <taxon>Pseudomonadati</taxon>
        <taxon>Bacteroidota</taxon>
        <taxon>Cytophagia</taxon>
        <taxon>Cytophagales</taxon>
        <taxon>Cytophagaceae</taxon>
        <taxon>Spirosoma</taxon>
    </lineage>
</organism>